<organism evidence="1 2">
    <name type="scientific">Phlebia brevispora</name>
    <dbReference type="NCBI Taxonomy" id="194682"/>
    <lineage>
        <taxon>Eukaryota</taxon>
        <taxon>Fungi</taxon>
        <taxon>Dikarya</taxon>
        <taxon>Basidiomycota</taxon>
        <taxon>Agaricomycotina</taxon>
        <taxon>Agaricomycetes</taxon>
        <taxon>Polyporales</taxon>
        <taxon>Meruliaceae</taxon>
        <taxon>Phlebia</taxon>
    </lineage>
</organism>
<name>A0ACC1SP73_9APHY</name>
<evidence type="ECO:0000313" key="1">
    <source>
        <dbReference type="EMBL" id="KAJ3543578.1"/>
    </source>
</evidence>
<evidence type="ECO:0000313" key="2">
    <source>
        <dbReference type="Proteomes" id="UP001148662"/>
    </source>
</evidence>
<keyword evidence="2" id="KW-1185">Reference proteome</keyword>
<dbReference type="EMBL" id="JANHOG010001121">
    <property type="protein sequence ID" value="KAJ3543578.1"/>
    <property type="molecule type" value="Genomic_DNA"/>
</dbReference>
<sequence>MEANNIQIQRAPAPFDDTDADLVLQTSDNVVFHLHTFLMSKASSVFRDMLTVPQPPTTDPSTATEYLDGKPLIRVTEDSKTMDVFLRCCYPVPNPTLDISQLATVYGTGDKYNVEAVKQHAVSELSRFTPQPLYCLRAYVLACHFGLRDEAKRAARQTLERSREEILHPTFPELDLIPASSYTRLTAFRQQVLNDLAELFTSTYYLYNFDEDGKPPLWGRYIEFDRDCDCPISKGFMYEGDPVSDDGDDDDSDDDMDDSDRKYMRYWMKRWCARYMGHMAGSLRHDELRGPVQAALKDHDALARALAAASQCRSCGRKSVKAFLRLLEEIDKEARQILCSAEFNAEAVSHRDNLQLPIMQVNNEARYTQAPFDDPDADLILRTSDNVTFRLLSLFMSRASYVFRDMMAMPLPSTTGATAMEYVDGKPLVRVTEDGKTMDAFLRCCYPVPRPILDISQLAAMYALGDKYDVEAVKSHAVNELSRYTPQTEYSLRAYVLACHFGLADEAMRAARETLNLPKETILTLTSMPELKLIPASSLAHLLEYRQKCMDEVAKIFTPRWHLACFWKGRYPLWDRYIHGGPGCSCEISCGEVDGEDPHSSSEDEDDYDVDVDPKCTKFWVKRWCARYMNAMANSIREDRLTVPIRDAVKGRDAMAQAVAAATRCRSCGQKCVKEFLRLLKSIDADVERTIYSVGSFAI</sequence>
<comment type="caution">
    <text evidence="1">The sequence shown here is derived from an EMBL/GenBank/DDBJ whole genome shotgun (WGS) entry which is preliminary data.</text>
</comment>
<proteinExistence type="predicted"/>
<gene>
    <name evidence="1" type="ORF">NM688_g5839</name>
</gene>
<protein>
    <submittedName>
        <fullName evidence="1">Uncharacterized protein</fullName>
    </submittedName>
</protein>
<dbReference type="Proteomes" id="UP001148662">
    <property type="component" value="Unassembled WGS sequence"/>
</dbReference>
<accession>A0ACC1SP73</accession>
<reference evidence="1" key="1">
    <citation type="submission" date="2022-07" db="EMBL/GenBank/DDBJ databases">
        <title>Genome Sequence of Phlebia brevispora.</title>
        <authorList>
            <person name="Buettner E."/>
        </authorList>
    </citation>
    <scope>NUCLEOTIDE SEQUENCE</scope>
    <source>
        <strain evidence="1">MPL23</strain>
    </source>
</reference>